<keyword evidence="1" id="KW-0805">Transcription regulation</keyword>
<dbReference type="GO" id="GO:0000976">
    <property type="term" value="F:transcription cis-regulatory region binding"/>
    <property type="evidence" value="ECO:0007669"/>
    <property type="project" value="TreeGrafter"/>
</dbReference>
<dbReference type="Gene3D" id="1.10.10.60">
    <property type="entry name" value="Homeodomain-like"/>
    <property type="match status" value="1"/>
</dbReference>
<dbReference type="EMBL" id="VFMM01000001">
    <property type="protein sequence ID" value="TQJ18834.1"/>
    <property type="molecule type" value="Genomic_DNA"/>
</dbReference>
<keyword evidence="3" id="KW-0804">Transcription</keyword>
<dbReference type="InterPro" id="IPR009057">
    <property type="entry name" value="Homeodomain-like_sf"/>
</dbReference>
<dbReference type="InterPro" id="IPR050109">
    <property type="entry name" value="HTH-type_TetR-like_transc_reg"/>
</dbReference>
<dbReference type="RefSeq" id="WP_141856393.1">
    <property type="nucleotide sequence ID" value="NZ_BAAAKA010000002.1"/>
</dbReference>
<dbReference type="Proteomes" id="UP000316298">
    <property type="component" value="Unassembled WGS sequence"/>
</dbReference>
<dbReference type="AlphaFoldDB" id="A0A542EUI8"/>
<dbReference type="InterPro" id="IPR036271">
    <property type="entry name" value="Tet_transcr_reg_TetR-rel_C_sf"/>
</dbReference>
<evidence type="ECO:0000256" key="2">
    <source>
        <dbReference type="ARBA" id="ARBA00023125"/>
    </source>
</evidence>
<accession>A0A542EUI8</accession>
<evidence type="ECO:0000256" key="3">
    <source>
        <dbReference type="ARBA" id="ARBA00023163"/>
    </source>
</evidence>
<evidence type="ECO:0000259" key="5">
    <source>
        <dbReference type="PROSITE" id="PS50977"/>
    </source>
</evidence>
<dbReference type="Pfam" id="PF00440">
    <property type="entry name" value="TetR_N"/>
    <property type="match status" value="1"/>
</dbReference>
<evidence type="ECO:0000256" key="1">
    <source>
        <dbReference type="ARBA" id="ARBA00023015"/>
    </source>
</evidence>
<dbReference type="SUPFAM" id="SSF48498">
    <property type="entry name" value="Tetracyclin repressor-like, C-terminal domain"/>
    <property type="match status" value="1"/>
</dbReference>
<dbReference type="SUPFAM" id="SSF46689">
    <property type="entry name" value="Homeodomain-like"/>
    <property type="match status" value="1"/>
</dbReference>
<comment type="caution">
    <text evidence="6">The sequence shown here is derived from an EMBL/GenBank/DDBJ whole genome shotgun (WGS) entry which is preliminary data.</text>
</comment>
<evidence type="ECO:0000256" key="4">
    <source>
        <dbReference type="PROSITE-ProRule" id="PRU00335"/>
    </source>
</evidence>
<protein>
    <submittedName>
        <fullName evidence="6">TetR family transcriptional regulator</fullName>
    </submittedName>
</protein>
<organism evidence="6 7">
    <name type="scientific">Kribbella jejuensis</name>
    <dbReference type="NCBI Taxonomy" id="236068"/>
    <lineage>
        <taxon>Bacteria</taxon>
        <taxon>Bacillati</taxon>
        <taxon>Actinomycetota</taxon>
        <taxon>Actinomycetes</taxon>
        <taxon>Propionibacteriales</taxon>
        <taxon>Kribbellaceae</taxon>
        <taxon>Kribbella</taxon>
    </lineage>
</organism>
<dbReference type="OrthoDB" id="9796019at2"/>
<evidence type="ECO:0000313" key="7">
    <source>
        <dbReference type="Proteomes" id="UP000316298"/>
    </source>
</evidence>
<name>A0A542EUI8_9ACTN</name>
<dbReference type="InterPro" id="IPR001647">
    <property type="entry name" value="HTH_TetR"/>
</dbReference>
<dbReference type="GO" id="GO:0003700">
    <property type="term" value="F:DNA-binding transcription factor activity"/>
    <property type="evidence" value="ECO:0007669"/>
    <property type="project" value="TreeGrafter"/>
</dbReference>
<dbReference type="Pfam" id="PF16859">
    <property type="entry name" value="TetR_C_11"/>
    <property type="match status" value="1"/>
</dbReference>
<dbReference type="InterPro" id="IPR011075">
    <property type="entry name" value="TetR_C"/>
</dbReference>
<feature type="DNA-binding region" description="H-T-H motif" evidence="4">
    <location>
        <begin position="38"/>
        <end position="57"/>
    </location>
</feature>
<feature type="domain" description="HTH tetR-type" evidence="5">
    <location>
        <begin position="15"/>
        <end position="75"/>
    </location>
</feature>
<dbReference type="Gene3D" id="1.10.357.10">
    <property type="entry name" value="Tetracycline Repressor, domain 2"/>
    <property type="match status" value="1"/>
</dbReference>
<dbReference type="PANTHER" id="PTHR30055:SF148">
    <property type="entry name" value="TETR-FAMILY TRANSCRIPTIONAL REGULATOR"/>
    <property type="match status" value="1"/>
</dbReference>
<sequence>MIDTDRASRPGGRTARVRADVLAAVQAELAEHGYDGLTIDAVAERSGVHRTTIYRRWKTVPGLLVDLLESGADDSWEPTDTGTLEGDLIAVNREVHAALTARPSITQAVIAASFRTPEAAEALTRFWKDRYARTALVVRRAVERGEIAADVDAHQLLLTATAPIYHQLVLLRQPMTRAQADYHARVAAKHFASVKGADLP</sequence>
<keyword evidence="7" id="KW-1185">Reference proteome</keyword>
<proteinExistence type="predicted"/>
<keyword evidence="2 4" id="KW-0238">DNA-binding</keyword>
<dbReference type="PROSITE" id="PS50977">
    <property type="entry name" value="HTH_TETR_2"/>
    <property type="match status" value="1"/>
</dbReference>
<dbReference type="PANTHER" id="PTHR30055">
    <property type="entry name" value="HTH-TYPE TRANSCRIPTIONAL REGULATOR RUTR"/>
    <property type="match status" value="1"/>
</dbReference>
<evidence type="ECO:0000313" key="6">
    <source>
        <dbReference type="EMBL" id="TQJ18834.1"/>
    </source>
</evidence>
<reference evidence="6 7" key="1">
    <citation type="submission" date="2019-06" db="EMBL/GenBank/DDBJ databases">
        <title>Sequencing the genomes of 1000 actinobacteria strains.</title>
        <authorList>
            <person name="Klenk H.-P."/>
        </authorList>
    </citation>
    <scope>NUCLEOTIDE SEQUENCE [LARGE SCALE GENOMIC DNA]</scope>
    <source>
        <strain evidence="6 7">DSM 17305</strain>
    </source>
</reference>
<gene>
    <name evidence="6" type="ORF">FB475_2988</name>
</gene>